<accession>A0A068F598</accession>
<dbReference type="InterPro" id="IPR001314">
    <property type="entry name" value="Peptidase_S1A"/>
</dbReference>
<dbReference type="GO" id="GO:0004252">
    <property type="term" value="F:serine-type endopeptidase activity"/>
    <property type="evidence" value="ECO:0007669"/>
    <property type="project" value="InterPro"/>
</dbReference>
<keyword evidence="3" id="KW-0378">Hydrolase</keyword>
<dbReference type="Gene3D" id="2.40.10.10">
    <property type="entry name" value="Trypsin-like serine proteases"/>
    <property type="match status" value="1"/>
</dbReference>
<reference evidence="3" key="2">
    <citation type="submission" date="2014-02" db="EMBL/GenBank/DDBJ databases">
        <authorList>
            <person name="Bao Y.-Y."/>
            <person name="Zhang C.-X."/>
        </authorList>
    </citation>
    <scope>NUCLEOTIDE SEQUENCE</scope>
</reference>
<feature type="signal peptide" evidence="1">
    <location>
        <begin position="1"/>
        <end position="23"/>
    </location>
</feature>
<dbReference type="InterPro" id="IPR009003">
    <property type="entry name" value="Peptidase_S1_PA"/>
</dbReference>
<dbReference type="EMBL" id="KJ512090">
    <property type="protein sequence ID" value="AID60313.1"/>
    <property type="molecule type" value="mRNA"/>
</dbReference>
<dbReference type="InterPro" id="IPR001254">
    <property type="entry name" value="Trypsin_dom"/>
</dbReference>
<dbReference type="PANTHER" id="PTHR24260:SF147">
    <property type="entry name" value="EG:BACR7A4.3 PROTEIN-RELATED"/>
    <property type="match status" value="1"/>
</dbReference>
<name>A0A068F598_NILLU</name>
<protein>
    <submittedName>
        <fullName evidence="3">Hemolymph protease 1</fullName>
    </submittedName>
</protein>
<evidence type="ECO:0000313" key="3">
    <source>
        <dbReference type="EMBL" id="AID60313.1"/>
    </source>
</evidence>
<evidence type="ECO:0000256" key="1">
    <source>
        <dbReference type="SAM" id="SignalP"/>
    </source>
</evidence>
<feature type="domain" description="Peptidase S1" evidence="2">
    <location>
        <begin position="65"/>
        <end position="309"/>
    </location>
</feature>
<reference evidence="3" key="1">
    <citation type="journal article" date="2014" name="BMC Genomics">
        <title>Genomic insights into the serine protease gene family and expression profile analysis in the planthopper, Nilaparvata lugens.</title>
        <authorList>
            <person name="Bao Y.Y."/>
            <person name="Qin X."/>
            <person name="Yu B."/>
            <person name="Chen L.B."/>
            <person name="Wang Z.C."/>
            <person name="Zhang C.X."/>
        </authorList>
    </citation>
    <scope>NUCLEOTIDE SEQUENCE</scope>
</reference>
<dbReference type="Pfam" id="PF00089">
    <property type="entry name" value="Trypsin"/>
    <property type="match status" value="1"/>
</dbReference>
<organism evidence="3">
    <name type="scientific">Nilaparvata lugens</name>
    <name type="common">Brown planthopper</name>
    <dbReference type="NCBI Taxonomy" id="108931"/>
    <lineage>
        <taxon>Eukaryota</taxon>
        <taxon>Metazoa</taxon>
        <taxon>Ecdysozoa</taxon>
        <taxon>Arthropoda</taxon>
        <taxon>Hexapoda</taxon>
        <taxon>Insecta</taxon>
        <taxon>Pterygota</taxon>
        <taxon>Neoptera</taxon>
        <taxon>Paraneoptera</taxon>
        <taxon>Hemiptera</taxon>
        <taxon>Auchenorrhyncha</taxon>
        <taxon>Fulgoroidea</taxon>
        <taxon>Delphacidae</taxon>
        <taxon>Delphacinae</taxon>
        <taxon>Nilaparvata</taxon>
    </lineage>
</organism>
<keyword evidence="3" id="KW-0645">Protease</keyword>
<proteinExistence type="evidence at transcript level"/>
<dbReference type="PANTHER" id="PTHR24260">
    <property type="match status" value="1"/>
</dbReference>
<dbReference type="SMART" id="SM00020">
    <property type="entry name" value="Tryp_SPc"/>
    <property type="match status" value="1"/>
</dbReference>
<dbReference type="AlphaFoldDB" id="A0A068F598"/>
<dbReference type="GO" id="GO:0006508">
    <property type="term" value="P:proteolysis"/>
    <property type="evidence" value="ECO:0007669"/>
    <property type="project" value="UniProtKB-KW"/>
</dbReference>
<dbReference type="CDD" id="cd00190">
    <property type="entry name" value="Tryp_SPc"/>
    <property type="match status" value="1"/>
</dbReference>
<dbReference type="PROSITE" id="PS50240">
    <property type="entry name" value="TRYPSIN_DOM"/>
    <property type="match status" value="1"/>
</dbReference>
<feature type="chain" id="PRO_5001651759" evidence="1">
    <location>
        <begin position="24"/>
        <end position="314"/>
    </location>
</feature>
<keyword evidence="1" id="KW-0732">Signal</keyword>
<dbReference type="PRINTS" id="PR00722">
    <property type="entry name" value="CHYMOTRYPSIN"/>
</dbReference>
<dbReference type="SUPFAM" id="SSF50494">
    <property type="entry name" value="Trypsin-like serine proteases"/>
    <property type="match status" value="1"/>
</dbReference>
<dbReference type="InterPro" id="IPR051333">
    <property type="entry name" value="CLIP_Serine_Protease"/>
</dbReference>
<evidence type="ECO:0000259" key="2">
    <source>
        <dbReference type="PROSITE" id="PS50240"/>
    </source>
</evidence>
<sequence>MEQRVYCSTILLILYISISLVEGELSSISENSSSGKLSVGHRAAVKCAEYSKLAKTENNECNSNILDPSNYKNRKWNYTAKVGEFPHMVILSEKEDGYRCAGTLVSERFVLSVAQCAKLFMDNATVWARIGVVERYQPNKPQAVAIKIRRSFIHPNFTADPLANDVSLLELERECQFDDLKRPACLNTETDVSNSSLFVSGYGIKHTLIERASPVLLKTRIELKNKINSTTLEEIPDGPMFLAAGSVQGMKAPCVGDAGAPLAMAANCNHKVVGLASSGRIGSEVLCARYPSDYARVSNYIEWIENIVWPNPTN</sequence>
<dbReference type="InterPro" id="IPR043504">
    <property type="entry name" value="Peptidase_S1_PA_chymotrypsin"/>
</dbReference>
<dbReference type="OrthoDB" id="6380398at2759"/>